<sequence length="60" mass="6309">MFKTAIKAASALAVACTLAACSSTGPQGFETATTEQIRDCQAKTDPRMRSICLADEKANN</sequence>
<protein>
    <recommendedName>
        <fullName evidence="4">Entry exclusion lipoprotein TrbK</fullName>
    </recommendedName>
</protein>
<organism evidence="2 3">
    <name type="scientific">Parvularcula mediterranea</name>
    <dbReference type="NCBI Taxonomy" id="2732508"/>
    <lineage>
        <taxon>Bacteria</taxon>
        <taxon>Pseudomonadati</taxon>
        <taxon>Pseudomonadota</taxon>
        <taxon>Alphaproteobacteria</taxon>
        <taxon>Parvularculales</taxon>
        <taxon>Parvularculaceae</taxon>
        <taxon>Parvularcula</taxon>
    </lineage>
</organism>
<reference evidence="2 3" key="1">
    <citation type="submission" date="2020-05" db="EMBL/GenBank/DDBJ databases">
        <title>Parvularcula mediterraneae sp. nov., isolated from polypropylene straw from shallow seawater of the seashore of Laganas in Zakynthos island, Greece.</title>
        <authorList>
            <person name="Szabo I."/>
            <person name="Al-Omari J."/>
            <person name="Rado J."/>
            <person name="Szerdahelyi G.S."/>
        </authorList>
    </citation>
    <scope>NUCLEOTIDE SEQUENCE [LARGE SCALE GENOMIC DNA]</scope>
    <source>
        <strain evidence="2 3">ZS-1/3</strain>
    </source>
</reference>
<evidence type="ECO:0008006" key="4">
    <source>
        <dbReference type="Google" id="ProtNLM"/>
    </source>
</evidence>
<feature type="chain" id="PRO_5031448306" description="Entry exclusion lipoprotein TrbK" evidence="1">
    <location>
        <begin position="20"/>
        <end position="60"/>
    </location>
</feature>
<name>A0A7Y3W5W9_9PROT</name>
<proteinExistence type="predicted"/>
<accession>A0A7Y3W5W9</accession>
<dbReference type="AlphaFoldDB" id="A0A7Y3W5W9"/>
<gene>
    <name evidence="2" type="ORF">HK107_11495</name>
</gene>
<evidence type="ECO:0000313" key="3">
    <source>
        <dbReference type="Proteomes" id="UP000536835"/>
    </source>
</evidence>
<dbReference type="RefSeq" id="WP_173199889.1">
    <property type="nucleotide sequence ID" value="NZ_JABFCX010000003.1"/>
</dbReference>
<evidence type="ECO:0000256" key="1">
    <source>
        <dbReference type="SAM" id="SignalP"/>
    </source>
</evidence>
<comment type="caution">
    <text evidence="2">The sequence shown here is derived from an EMBL/GenBank/DDBJ whole genome shotgun (WGS) entry which is preliminary data.</text>
</comment>
<dbReference type="Proteomes" id="UP000536835">
    <property type="component" value="Unassembled WGS sequence"/>
</dbReference>
<keyword evidence="1" id="KW-0732">Signal</keyword>
<feature type="signal peptide" evidence="1">
    <location>
        <begin position="1"/>
        <end position="19"/>
    </location>
</feature>
<dbReference type="EMBL" id="JABFCX010000003">
    <property type="protein sequence ID" value="NNU16943.1"/>
    <property type="molecule type" value="Genomic_DNA"/>
</dbReference>
<dbReference type="PROSITE" id="PS51257">
    <property type="entry name" value="PROKAR_LIPOPROTEIN"/>
    <property type="match status" value="1"/>
</dbReference>
<keyword evidence="3" id="KW-1185">Reference proteome</keyword>
<evidence type="ECO:0000313" key="2">
    <source>
        <dbReference type="EMBL" id="NNU16943.1"/>
    </source>
</evidence>